<accession>A0A1G1YI24</accession>
<evidence type="ECO:0000313" key="2">
    <source>
        <dbReference type="EMBL" id="OGY52008.1"/>
    </source>
</evidence>
<protein>
    <recommendedName>
        <fullName evidence="4">YggT family protein</fullName>
    </recommendedName>
</protein>
<dbReference type="Proteomes" id="UP000177310">
    <property type="component" value="Unassembled WGS sequence"/>
</dbReference>
<comment type="caution">
    <text evidence="2">The sequence shown here is derived from an EMBL/GenBank/DDBJ whole genome shotgun (WGS) entry which is preliminary data.</text>
</comment>
<sequence length="117" mass="13435">MNSYTSIRTKTLSRGSEILWYIVDAIEALLLLRFALRLFVANPAAWFTRWVNVATDPLVAPFVSVFRITRVEGNVFEWTTLLAMVVYWLLGAAIIRLLLIGRDIRDQAAIELNQEHK</sequence>
<keyword evidence="1" id="KW-0472">Membrane</keyword>
<keyword evidence="1" id="KW-1133">Transmembrane helix</keyword>
<feature type="transmembrane region" description="Helical" evidence="1">
    <location>
        <begin position="18"/>
        <end position="40"/>
    </location>
</feature>
<dbReference type="STRING" id="1797542.A3J59_03765"/>
<feature type="transmembrane region" description="Helical" evidence="1">
    <location>
        <begin position="78"/>
        <end position="99"/>
    </location>
</feature>
<organism evidence="2 3">
    <name type="scientific">Candidatus Buchananbacteria bacterium RIFCSPHIGHO2_02_FULL_56_16</name>
    <dbReference type="NCBI Taxonomy" id="1797542"/>
    <lineage>
        <taxon>Bacteria</taxon>
        <taxon>Candidatus Buchananiibacteriota</taxon>
    </lineage>
</organism>
<proteinExistence type="predicted"/>
<reference evidence="2 3" key="1">
    <citation type="journal article" date="2016" name="Nat. Commun.">
        <title>Thousands of microbial genomes shed light on interconnected biogeochemical processes in an aquifer system.</title>
        <authorList>
            <person name="Anantharaman K."/>
            <person name="Brown C.T."/>
            <person name="Hug L.A."/>
            <person name="Sharon I."/>
            <person name="Castelle C.J."/>
            <person name="Probst A.J."/>
            <person name="Thomas B.C."/>
            <person name="Singh A."/>
            <person name="Wilkins M.J."/>
            <person name="Karaoz U."/>
            <person name="Brodie E.L."/>
            <person name="Williams K.H."/>
            <person name="Hubbard S.S."/>
            <person name="Banfield J.F."/>
        </authorList>
    </citation>
    <scope>NUCLEOTIDE SEQUENCE [LARGE SCALE GENOMIC DNA]</scope>
</reference>
<dbReference type="EMBL" id="MHIL01000010">
    <property type="protein sequence ID" value="OGY52008.1"/>
    <property type="molecule type" value="Genomic_DNA"/>
</dbReference>
<keyword evidence="1" id="KW-0812">Transmembrane</keyword>
<evidence type="ECO:0008006" key="4">
    <source>
        <dbReference type="Google" id="ProtNLM"/>
    </source>
</evidence>
<gene>
    <name evidence="2" type="ORF">A3J59_03765</name>
</gene>
<evidence type="ECO:0000256" key="1">
    <source>
        <dbReference type="SAM" id="Phobius"/>
    </source>
</evidence>
<name>A0A1G1YI24_9BACT</name>
<evidence type="ECO:0000313" key="3">
    <source>
        <dbReference type="Proteomes" id="UP000177310"/>
    </source>
</evidence>
<dbReference type="AlphaFoldDB" id="A0A1G1YI24"/>